<organism evidence="1 2">
    <name type="scientific">Saitoella complicata (strain BCRC 22490 / CBS 7301 / JCM 7358 / NBRC 10748 / NRRL Y-17804)</name>
    <dbReference type="NCBI Taxonomy" id="698492"/>
    <lineage>
        <taxon>Eukaryota</taxon>
        <taxon>Fungi</taxon>
        <taxon>Dikarya</taxon>
        <taxon>Ascomycota</taxon>
        <taxon>Taphrinomycotina</taxon>
        <taxon>Taphrinomycotina incertae sedis</taxon>
        <taxon>Saitoella</taxon>
    </lineage>
</organism>
<accession>A0A0E9NLJ7</accession>
<gene>
    <name evidence="1" type="ORF">G7K_4675-t1</name>
</gene>
<comment type="caution">
    <text evidence="1">The sequence shown here is derived from an EMBL/GenBank/DDBJ whole genome shotgun (WGS) entry which is preliminary data.</text>
</comment>
<sequence>MYKSVGLSVGNYQWDFQLAVVMIVQQWKAIEFGYSRACLHMRVARSPPQSAVKCILACCPHRPHLVECTQRKTSEGRARRHPGSYLIIHNTVPTSPTTILPQICPILAITVSTPERSHNSGFGRKDCTSPDAVLTANRDIESCMGIGLR</sequence>
<keyword evidence="2" id="KW-1185">Reference proteome</keyword>
<evidence type="ECO:0000313" key="1">
    <source>
        <dbReference type="EMBL" id="GAO50551.1"/>
    </source>
</evidence>
<dbReference type="AlphaFoldDB" id="A0A0E9NLJ7"/>
<name>A0A0E9NLJ7_SAICN</name>
<dbReference type="EMBL" id="BACD03000034">
    <property type="protein sequence ID" value="GAO50551.1"/>
    <property type="molecule type" value="Genomic_DNA"/>
</dbReference>
<reference evidence="1 2" key="2">
    <citation type="journal article" date="2014" name="J. Gen. Appl. Microbiol.">
        <title>The early diverging ascomycetous budding yeast Saitoella complicata has three histone deacetylases belonging to the Clr6, Hos2, and Rpd3 lineages.</title>
        <authorList>
            <person name="Nishida H."/>
            <person name="Matsumoto T."/>
            <person name="Kondo S."/>
            <person name="Hamamoto M."/>
            <person name="Yoshikawa H."/>
        </authorList>
    </citation>
    <scope>NUCLEOTIDE SEQUENCE [LARGE SCALE GENOMIC DNA]</scope>
    <source>
        <strain evidence="1 2">NRRL Y-17804</strain>
    </source>
</reference>
<evidence type="ECO:0000313" key="2">
    <source>
        <dbReference type="Proteomes" id="UP000033140"/>
    </source>
</evidence>
<reference evidence="1 2" key="3">
    <citation type="journal article" date="2015" name="Genome Announc.">
        <title>Draft Genome Sequence of the Archiascomycetous Yeast Saitoella complicata.</title>
        <authorList>
            <person name="Yamauchi K."/>
            <person name="Kondo S."/>
            <person name="Hamamoto M."/>
            <person name="Takahashi Y."/>
            <person name="Ogura Y."/>
            <person name="Hayashi T."/>
            <person name="Nishida H."/>
        </authorList>
    </citation>
    <scope>NUCLEOTIDE SEQUENCE [LARGE SCALE GENOMIC DNA]</scope>
    <source>
        <strain evidence="1 2">NRRL Y-17804</strain>
    </source>
</reference>
<dbReference type="Proteomes" id="UP000033140">
    <property type="component" value="Unassembled WGS sequence"/>
</dbReference>
<reference evidence="1 2" key="1">
    <citation type="journal article" date="2011" name="J. Gen. Appl. Microbiol.">
        <title>Draft genome sequencing of the enigmatic yeast Saitoella complicata.</title>
        <authorList>
            <person name="Nishida H."/>
            <person name="Hamamoto M."/>
            <person name="Sugiyama J."/>
        </authorList>
    </citation>
    <scope>NUCLEOTIDE SEQUENCE [LARGE SCALE GENOMIC DNA]</scope>
    <source>
        <strain evidence="1 2">NRRL Y-17804</strain>
    </source>
</reference>
<proteinExistence type="predicted"/>
<protein>
    <submittedName>
        <fullName evidence="1">Uncharacterized protein</fullName>
    </submittedName>
</protein>